<comment type="catalytic activity">
    <reaction evidence="1">
        <text>Hydrolysis of terminal non-reducing beta-D-galactose residues in beta-D-galactosides.</text>
        <dbReference type="EC" id="3.2.1.23"/>
    </reaction>
</comment>
<evidence type="ECO:0000256" key="2">
    <source>
        <dbReference type="ARBA" id="ARBA00007401"/>
    </source>
</evidence>
<dbReference type="InterPro" id="IPR008979">
    <property type="entry name" value="Galactose-bd-like_sf"/>
</dbReference>
<keyword evidence="5 7" id="KW-0326">Glycosidase</keyword>
<sequence length="319" mass="37251">MQKKVVALGIAAVMLTIPCSVEVQKKSNVAGLHDAWDYQDKTWDKMPVPGIWEVNGYGDPVYSNIRYVWENQFNTDPPHVPLENNHVGSYRKEIDIPVEWKGKEIFAHFGSVTSNMYLWINGQFVGYSEDSKLEAEFNITQYLKPGKNLIAFQVFRWCDGTYLEDQDFFRLSSVGRDCYLYARNKKYIRDIRITTDLDEQFYPYIRPQETGTKTDIRRWVQAHISGYGLQFIGETPFSASALHYSIESLDDGWTKKQRHSELVKKVDYTNFRIDKKQMGVWHNPGGFVAEQYRIPYGDYEFTFIIYPVQLCMPVKTFIT</sequence>
<dbReference type="SMART" id="SM01038">
    <property type="entry name" value="Bgal_small_N"/>
    <property type="match status" value="1"/>
</dbReference>
<evidence type="ECO:0000256" key="5">
    <source>
        <dbReference type="ARBA" id="ARBA00023295"/>
    </source>
</evidence>
<organism evidence="7">
    <name type="scientific">termite gut metagenome</name>
    <dbReference type="NCBI Taxonomy" id="433724"/>
    <lineage>
        <taxon>unclassified sequences</taxon>
        <taxon>metagenomes</taxon>
        <taxon>organismal metagenomes</taxon>
    </lineage>
</organism>
<dbReference type="EC" id="3.2.1.23" evidence="3"/>
<feature type="domain" description="Beta galactosidase small chain/" evidence="6">
    <location>
        <begin position="53"/>
        <end position="306"/>
    </location>
</feature>
<keyword evidence="4 7" id="KW-0378">Hydrolase</keyword>
<dbReference type="Pfam" id="PF02929">
    <property type="entry name" value="Bgal_small_N"/>
    <property type="match status" value="1"/>
</dbReference>
<dbReference type="Pfam" id="PF02837">
    <property type="entry name" value="Glyco_hydro_2_N"/>
    <property type="match status" value="1"/>
</dbReference>
<dbReference type="InterPro" id="IPR011013">
    <property type="entry name" value="Gal_mutarotase_sf_dom"/>
</dbReference>
<dbReference type="SUPFAM" id="SSF49785">
    <property type="entry name" value="Galactose-binding domain-like"/>
    <property type="match status" value="1"/>
</dbReference>
<accession>A0A5J4RGM0</accession>
<dbReference type="InterPro" id="IPR004199">
    <property type="entry name" value="B-gal_small/dom_5"/>
</dbReference>
<reference evidence="7" key="1">
    <citation type="submission" date="2019-03" db="EMBL/GenBank/DDBJ databases">
        <title>Single cell metagenomics reveals metabolic interactions within the superorganism composed of flagellate Streblomastix strix and complex community of Bacteroidetes bacteria on its surface.</title>
        <authorList>
            <person name="Treitli S.C."/>
            <person name="Kolisko M."/>
            <person name="Husnik F."/>
            <person name="Keeling P."/>
            <person name="Hampl V."/>
        </authorList>
    </citation>
    <scope>NUCLEOTIDE SEQUENCE</scope>
    <source>
        <strain evidence="7">STM</strain>
    </source>
</reference>
<name>A0A5J4RGM0_9ZZZZ</name>
<comment type="caution">
    <text evidence="7">The sequence shown here is derived from an EMBL/GenBank/DDBJ whole genome shotgun (WGS) entry which is preliminary data.</text>
</comment>
<dbReference type="PANTHER" id="PTHR46323">
    <property type="entry name" value="BETA-GALACTOSIDASE"/>
    <property type="match status" value="1"/>
</dbReference>
<proteinExistence type="inferred from homology"/>
<dbReference type="GO" id="GO:0005990">
    <property type="term" value="P:lactose catabolic process"/>
    <property type="evidence" value="ECO:0007669"/>
    <property type="project" value="TreeGrafter"/>
</dbReference>
<gene>
    <name evidence="7" type="ORF">EZS27_019050</name>
</gene>
<evidence type="ECO:0000313" key="7">
    <source>
        <dbReference type="EMBL" id="KAA6332445.1"/>
    </source>
</evidence>
<protein>
    <recommendedName>
        <fullName evidence="3">beta-galactosidase</fullName>
        <ecNumber evidence="3">3.2.1.23</ecNumber>
    </recommendedName>
</protein>
<dbReference type="Gene3D" id="2.60.120.260">
    <property type="entry name" value="Galactose-binding domain-like"/>
    <property type="match status" value="1"/>
</dbReference>
<evidence type="ECO:0000256" key="3">
    <source>
        <dbReference type="ARBA" id="ARBA00012756"/>
    </source>
</evidence>
<comment type="similarity">
    <text evidence="2">Belongs to the glycosyl hydrolase 2 family.</text>
</comment>
<evidence type="ECO:0000259" key="6">
    <source>
        <dbReference type="SMART" id="SM01038"/>
    </source>
</evidence>
<dbReference type="PANTHER" id="PTHR46323:SF2">
    <property type="entry name" value="BETA-GALACTOSIDASE"/>
    <property type="match status" value="1"/>
</dbReference>
<dbReference type="Gene3D" id="2.70.98.10">
    <property type="match status" value="1"/>
</dbReference>
<evidence type="ECO:0000256" key="1">
    <source>
        <dbReference type="ARBA" id="ARBA00001412"/>
    </source>
</evidence>
<dbReference type="SUPFAM" id="SSF74650">
    <property type="entry name" value="Galactose mutarotase-like"/>
    <property type="match status" value="1"/>
</dbReference>
<dbReference type="InterPro" id="IPR014718">
    <property type="entry name" value="GH-type_carb-bd"/>
</dbReference>
<dbReference type="GO" id="GO:0004565">
    <property type="term" value="F:beta-galactosidase activity"/>
    <property type="evidence" value="ECO:0007669"/>
    <property type="project" value="UniProtKB-EC"/>
</dbReference>
<dbReference type="AlphaFoldDB" id="A0A5J4RGM0"/>
<dbReference type="InterPro" id="IPR050347">
    <property type="entry name" value="Bact_Beta-galactosidase"/>
</dbReference>
<dbReference type="InterPro" id="IPR006104">
    <property type="entry name" value="Glyco_hydro_2_N"/>
</dbReference>
<dbReference type="GO" id="GO:0030246">
    <property type="term" value="F:carbohydrate binding"/>
    <property type="evidence" value="ECO:0007669"/>
    <property type="project" value="InterPro"/>
</dbReference>
<evidence type="ECO:0000256" key="4">
    <source>
        <dbReference type="ARBA" id="ARBA00022801"/>
    </source>
</evidence>
<dbReference type="GO" id="GO:0009341">
    <property type="term" value="C:beta-galactosidase complex"/>
    <property type="evidence" value="ECO:0007669"/>
    <property type="project" value="InterPro"/>
</dbReference>
<dbReference type="EMBL" id="SNRY01001240">
    <property type="protein sequence ID" value="KAA6332445.1"/>
    <property type="molecule type" value="Genomic_DNA"/>
</dbReference>